<dbReference type="InterPro" id="IPR017899">
    <property type="entry name" value="VPS28_C"/>
</dbReference>
<evidence type="ECO:0000313" key="10">
    <source>
        <dbReference type="Proteomes" id="UP001164286"/>
    </source>
</evidence>
<dbReference type="FunFam" id="1.20.1440.200:FF:000004">
    <property type="entry name" value="Vacuolar protein sorting-associated protein 28"/>
    <property type="match status" value="1"/>
</dbReference>
<evidence type="ECO:0000259" key="8">
    <source>
        <dbReference type="PROSITE" id="PS51313"/>
    </source>
</evidence>
<comment type="subcellular location">
    <subcellularLocation>
        <location evidence="1">Late endosome membrane</location>
        <topology evidence="1">Peripheral membrane protein</topology>
    </subcellularLocation>
</comment>
<dbReference type="SUPFAM" id="SSF140111">
    <property type="entry name" value="Endosomal sorting complex assembly domain"/>
    <property type="match status" value="1"/>
</dbReference>
<dbReference type="InterPro" id="IPR007143">
    <property type="entry name" value="Vps28"/>
</dbReference>
<evidence type="ECO:0000256" key="3">
    <source>
        <dbReference type="ARBA" id="ARBA00022753"/>
    </source>
</evidence>
<feature type="domain" description="VPS28 N-terminal" evidence="8">
    <location>
        <begin position="1"/>
        <end position="102"/>
    </location>
</feature>
<dbReference type="Gene3D" id="1.20.120.1130">
    <property type="match status" value="1"/>
</dbReference>
<dbReference type="Proteomes" id="UP001164286">
    <property type="component" value="Unassembled WGS sequence"/>
</dbReference>
<keyword evidence="3 5" id="KW-0967">Endosome</keyword>
<evidence type="ECO:0000256" key="2">
    <source>
        <dbReference type="ARBA" id="ARBA00022448"/>
    </source>
</evidence>
<keyword evidence="4 5" id="KW-0653">Protein transport</keyword>
<dbReference type="GO" id="GO:0031902">
    <property type="term" value="C:late endosome membrane"/>
    <property type="evidence" value="ECO:0007669"/>
    <property type="project" value="UniProtKB-SubCell"/>
</dbReference>
<dbReference type="RefSeq" id="XP_052943267.1">
    <property type="nucleotide sequence ID" value="XM_053087532.1"/>
</dbReference>
<comment type="function">
    <text evidence="5">Component of the ESCRT-I complex (endosomal sorting complex required for transport I), a regulator of vesicular trafficking process.</text>
</comment>
<reference evidence="9" key="1">
    <citation type="journal article" date="2022" name="G3 (Bethesda)">
        <title>High quality genome of the basidiomycete yeast Dioszegia hungarica PDD-24b-2 isolated from cloud water.</title>
        <authorList>
            <person name="Jarrige D."/>
            <person name="Haridas S."/>
            <person name="Bleykasten-Grosshans C."/>
            <person name="Joly M."/>
            <person name="Nadalig T."/>
            <person name="Sancelme M."/>
            <person name="Vuilleumier S."/>
            <person name="Grigoriev I.V."/>
            <person name="Amato P."/>
            <person name="Bringel F."/>
        </authorList>
    </citation>
    <scope>NUCLEOTIDE SEQUENCE</scope>
    <source>
        <strain evidence="9">PDD-24b-2</strain>
    </source>
</reference>
<name>A0AA38H3Y8_9TREE</name>
<evidence type="ECO:0000256" key="1">
    <source>
        <dbReference type="ARBA" id="ARBA00004633"/>
    </source>
</evidence>
<dbReference type="EMBL" id="JAKWFO010000008">
    <property type="protein sequence ID" value="KAI9633490.1"/>
    <property type="molecule type" value="Genomic_DNA"/>
</dbReference>
<keyword evidence="2 5" id="KW-0813">Transport</keyword>
<accession>A0AA38H3Y8</accession>
<dbReference type="GO" id="GO:0043328">
    <property type="term" value="P:protein transport to vacuole involved in ubiquitin-dependent protein catabolic process via the multivesicular body sorting pathway"/>
    <property type="evidence" value="ECO:0007669"/>
    <property type="project" value="TreeGrafter"/>
</dbReference>
<dbReference type="PANTHER" id="PTHR12937:SF0">
    <property type="entry name" value="VACUOLAR PROTEIN SORTING-ASSOCIATED PROTEIN 28 HOMOLOG"/>
    <property type="match status" value="1"/>
</dbReference>
<protein>
    <recommendedName>
        <fullName evidence="5">Vacuolar protein sorting-associated protein 28</fullName>
    </recommendedName>
    <alternativeName>
        <fullName evidence="5">ESCRT-I complex subunit VPS28</fullName>
    </alternativeName>
</protein>
<dbReference type="AlphaFoldDB" id="A0AA38H3Y8"/>
<dbReference type="GeneID" id="77726737"/>
<dbReference type="PIRSF" id="PIRSF017535">
    <property type="entry name" value="VPS28"/>
    <property type="match status" value="1"/>
</dbReference>
<keyword evidence="10" id="KW-1185">Reference proteome</keyword>
<dbReference type="PROSITE" id="PS51310">
    <property type="entry name" value="VPS28_C"/>
    <property type="match status" value="1"/>
</dbReference>
<comment type="caution">
    <text evidence="9">The sequence shown here is derived from an EMBL/GenBank/DDBJ whole genome shotgun (WGS) entry which is preliminary data.</text>
</comment>
<gene>
    <name evidence="9" type="ORF">MKK02DRAFT_28319</name>
</gene>
<evidence type="ECO:0000259" key="7">
    <source>
        <dbReference type="PROSITE" id="PS51310"/>
    </source>
</evidence>
<dbReference type="InterPro" id="IPR038358">
    <property type="entry name" value="VPS28_N_sf"/>
</dbReference>
<evidence type="ECO:0000256" key="6">
    <source>
        <dbReference type="PROSITE-ProRule" id="PRU00642"/>
    </source>
</evidence>
<dbReference type="PANTHER" id="PTHR12937">
    <property type="entry name" value="VACUOLAR PROTEIN SORTING 28, ISOFORM 2 VPS28"/>
    <property type="match status" value="1"/>
</dbReference>
<dbReference type="GO" id="GO:0000813">
    <property type="term" value="C:ESCRT I complex"/>
    <property type="evidence" value="ECO:0007669"/>
    <property type="project" value="UniProtKB-UniRule"/>
</dbReference>
<proteinExistence type="inferred from homology"/>
<dbReference type="FunFam" id="1.20.120.1130:FF:000001">
    <property type="entry name" value="Vacuolar protein sorting-associated protein 28 homolog"/>
    <property type="match status" value="1"/>
</dbReference>
<dbReference type="PROSITE" id="PS51313">
    <property type="entry name" value="VPS28_N"/>
    <property type="match status" value="1"/>
</dbReference>
<sequence>MNLDEEVRLYTTPAERERAENLATLYSIIVSLEYLERAYVRDSVSGKEYTPACIKLLAQYKSLMKLVSDEIGTLEAFMKRFKMDHPAALHRLLLGVPATIEHASEPSDGAGAETGKWVAETTQSFITFMDALKLNLRAKDQLHPFLTELMSGYTRFRGSGEWEGRGKILGWLITLNAMKASDEITEEQSRQMLFDIEHAYSEFFRSLSSSGKSS</sequence>
<evidence type="ECO:0000256" key="5">
    <source>
        <dbReference type="PIRNR" id="PIRNR017535"/>
    </source>
</evidence>
<feature type="domain" description="VPS28 C-terminal" evidence="7">
    <location>
        <begin position="113"/>
        <end position="208"/>
    </location>
</feature>
<dbReference type="Gene3D" id="1.20.1440.200">
    <property type="match status" value="1"/>
</dbReference>
<organism evidence="9 10">
    <name type="scientific">Dioszegia hungarica</name>
    <dbReference type="NCBI Taxonomy" id="4972"/>
    <lineage>
        <taxon>Eukaryota</taxon>
        <taxon>Fungi</taxon>
        <taxon>Dikarya</taxon>
        <taxon>Basidiomycota</taxon>
        <taxon>Agaricomycotina</taxon>
        <taxon>Tremellomycetes</taxon>
        <taxon>Tremellales</taxon>
        <taxon>Bulleribasidiaceae</taxon>
        <taxon>Dioszegia</taxon>
    </lineage>
</organism>
<evidence type="ECO:0000256" key="4">
    <source>
        <dbReference type="ARBA" id="ARBA00022927"/>
    </source>
</evidence>
<dbReference type="Pfam" id="PF03997">
    <property type="entry name" value="VPS28"/>
    <property type="match status" value="1"/>
</dbReference>
<comment type="similarity">
    <text evidence="5 6">Belongs to the VPS28 family.</text>
</comment>
<evidence type="ECO:0000313" key="9">
    <source>
        <dbReference type="EMBL" id="KAI9633490.1"/>
    </source>
</evidence>
<dbReference type="InterPro" id="IPR037202">
    <property type="entry name" value="ESCRT_assembly_dom"/>
</dbReference>
<dbReference type="InterPro" id="IPR037206">
    <property type="entry name" value="VPS28_C_sf"/>
</dbReference>
<dbReference type="SUPFAM" id="SSF140427">
    <property type="entry name" value="VPS28 C-terminal domain-like"/>
    <property type="match status" value="1"/>
</dbReference>
<dbReference type="GO" id="GO:0044877">
    <property type="term" value="F:protein-containing complex binding"/>
    <property type="evidence" value="ECO:0007669"/>
    <property type="project" value="TreeGrafter"/>
</dbReference>
<dbReference type="InterPro" id="IPR017898">
    <property type="entry name" value="VPS28_N"/>
</dbReference>